<dbReference type="NCBIfam" id="TIGR01587">
    <property type="entry name" value="cas3_core"/>
    <property type="match status" value="1"/>
</dbReference>
<evidence type="ECO:0000256" key="6">
    <source>
        <dbReference type="ARBA" id="ARBA00022801"/>
    </source>
</evidence>
<dbReference type="GO" id="GO:0003723">
    <property type="term" value="F:RNA binding"/>
    <property type="evidence" value="ECO:0007669"/>
    <property type="project" value="TreeGrafter"/>
</dbReference>
<dbReference type="GO" id="GO:0003724">
    <property type="term" value="F:RNA helicase activity"/>
    <property type="evidence" value="ECO:0007669"/>
    <property type="project" value="TreeGrafter"/>
</dbReference>
<keyword evidence="6" id="KW-0378">Hydrolase</keyword>
<dbReference type="CDD" id="cd09641">
    <property type="entry name" value="Cas3''_I"/>
    <property type="match status" value="1"/>
</dbReference>
<evidence type="ECO:0000256" key="3">
    <source>
        <dbReference type="ARBA" id="ARBA00022722"/>
    </source>
</evidence>
<keyword evidence="4" id="KW-0479">Metal-binding</keyword>
<keyword evidence="7" id="KW-0347">Helicase</keyword>
<feature type="domain" description="HD Cas3-type" evidence="12">
    <location>
        <begin position="6"/>
        <end position="225"/>
    </location>
</feature>
<comment type="similarity">
    <text evidence="1">In the N-terminal section; belongs to the CRISPR-associated nuclease Cas3-HD family.</text>
</comment>
<dbReference type="PANTHER" id="PTHR47963">
    <property type="entry name" value="DEAD-BOX ATP-DEPENDENT RNA HELICASE 47, MITOCHONDRIAL"/>
    <property type="match status" value="1"/>
</dbReference>
<dbReference type="InterPro" id="IPR038257">
    <property type="entry name" value="CRISPR-assoc_Cas3_HD_sf"/>
</dbReference>
<dbReference type="GO" id="GO:0046872">
    <property type="term" value="F:metal ion binding"/>
    <property type="evidence" value="ECO:0007669"/>
    <property type="project" value="UniProtKB-KW"/>
</dbReference>
<dbReference type="CDD" id="cd17930">
    <property type="entry name" value="DEXHc_cas3"/>
    <property type="match status" value="1"/>
</dbReference>
<evidence type="ECO:0000259" key="10">
    <source>
        <dbReference type="PROSITE" id="PS51192"/>
    </source>
</evidence>
<dbReference type="InterPro" id="IPR054712">
    <property type="entry name" value="Cas3-like_dom"/>
</dbReference>
<dbReference type="PROSITE" id="PS51192">
    <property type="entry name" value="HELICASE_ATP_BIND_1"/>
    <property type="match status" value="1"/>
</dbReference>
<evidence type="ECO:0000256" key="5">
    <source>
        <dbReference type="ARBA" id="ARBA00022741"/>
    </source>
</evidence>
<dbReference type="InterPro" id="IPR027417">
    <property type="entry name" value="P-loop_NTPase"/>
</dbReference>
<evidence type="ECO:0000313" key="13">
    <source>
        <dbReference type="EMBL" id="ABO49083.1"/>
    </source>
</evidence>
<dbReference type="STRING" id="349161.Dred_0539"/>
<keyword evidence="9" id="KW-0051">Antiviral defense</keyword>
<dbReference type="PANTHER" id="PTHR47963:SF9">
    <property type="entry name" value="CRISPR-ASSOCIATED ENDONUCLEASE_HELICASE CAS3"/>
    <property type="match status" value="1"/>
</dbReference>
<dbReference type="PROSITE" id="PS51194">
    <property type="entry name" value="HELICASE_CTER"/>
    <property type="match status" value="1"/>
</dbReference>
<keyword evidence="8" id="KW-0067">ATP-binding</keyword>
<evidence type="ECO:0000256" key="4">
    <source>
        <dbReference type="ARBA" id="ARBA00022723"/>
    </source>
</evidence>
<dbReference type="Pfam" id="PF22590">
    <property type="entry name" value="Cas3-like_C_2"/>
    <property type="match status" value="1"/>
</dbReference>
<dbReference type="InterPro" id="IPR006474">
    <property type="entry name" value="Helicase_Cas3_CRISPR-ass_core"/>
</dbReference>
<dbReference type="Gene3D" id="1.10.3210.30">
    <property type="match status" value="1"/>
</dbReference>
<dbReference type="Proteomes" id="UP000001556">
    <property type="component" value="Chromosome"/>
</dbReference>
<dbReference type="eggNOG" id="COG1203">
    <property type="taxonomic scope" value="Bacteria"/>
</dbReference>
<evidence type="ECO:0000256" key="7">
    <source>
        <dbReference type="ARBA" id="ARBA00022806"/>
    </source>
</evidence>
<dbReference type="GO" id="GO:0004518">
    <property type="term" value="F:nuclease activity"/>
    <property type="evidence" value="ECO:0007669"/>
    <property type="project" value="UniProtKB-KW"/>
</dbReference>
<gene>
    <name evidence="13" type="ordered locus">Dred_0539</name>
</gene>
<keyword evidence="5" id="KW-0547">Nucleotide-binding</keyword>
<dbReference type="Pfam" id="PF18019">
    <property type="entry name" value="Cas3_HD"/>
    <property type="match status" value="1"/>
</dbReference>
<dbReference type="SMART" id="SM00487">
    <property type="entry name" value="DEXDc"/>
    <property type="match status" value="1"/>
</dbReference>
<evidence type="ECO:0000256" key="2">
    <source>
        <dbReference type="ARBA" id="ARBA00009046"/>
    </source>
</evidence>
<feature type="domain" description="Helicase ATP-binding" evidence="10">
    <location>
        <begin position="274"/>
        <end position="468"/>
    </location>
</feature>
<protein>
    <submittedName>
        <fullName evidence="13">CRISPR-associated helicase, Cas3 family</fullName>
    </submittedName>
</protein>
<evidence type="ECO:0000259" key="11">
    <source>
        <dbReference type="PROSITE" id="PS51194"/>
    </source>
</evidence>
<comment type="similarity">
    <text evidence="2">In the central section; belongs to the CRISPR-associated helicase Cas3 family.</text>
</comment>
<dbReference type="GO" id="GO:0016787">
    <property type="term" value="F:hydrolase activity"/>
    <property type="evidence" value="ECO:0007669"/>
    <property type="project" value="UniProtKB-KW"/>
</dbReference>
<dbReference type="InterPro" id="IPR006483">
    <property type="entry name" value="CRISPR-assoc_Cas3_HD"/>
</dbReference>
<dbReference type="InterPro" id="IPR011545">
    <property type="entry name" value="DEAD/DEAH_box_helicase_dom"/>
</dbReference>
<dbReference type="InterPro" id="IPR014001">
    <property type="entry name" value="Helicase_ATP-bd"/>
</dbReference>
<dbReference type="HOGENOM" id="CLU_010123_1_1_9"/>
<keyword evidence="3" id="KW-0540">Nuclease</keyword>
<dbReference type="GO" id="GO:0005524">
    <property type="term" value="F:ATP binding"/>
    <property type="evidence" value="ECO:0007669"/>
    <property type="project" value="UniProtKB-KW"/>
</dbReference>
<dbReference type="SUPFAM" id="SSF52540">
    <property type="entry name" value="P-loop containing nucleoside triphosphate hydrolases"/>
    <property type="match status" value="1"/>
</dbReference>
<name>A4J1Y0_DESRM</name>
<evidence type="ECO:0000256" key="9">
    <source>
        <dbReference type="ARBA" id="ARBA00023118"/>
    </source>
</evidence>
<evidence type="ECO:0000256" key="8">
    <source>
        <dbReference type="ARBA" id="ARBA00022840"/>
    </source>
</evidence>
<organism evidence="13 14">
    <name type="scientific">Desulforamulus reducens (strain ATCC BAA-1160 / DSM 100696 / MI-1)</name>
    <name type="common">Desulfotomaculum reducens</name>
    <dbReference type="NCBI Taxonomy" id="349161"/>
    <lineage>
        <taxon>Bacteria</taxon>
        <taxon>Bacillati</taxon>
        <taxon>Bacillota</taxon>
        <taxon>Clostridia</taxon>
        <taxon>Eubacteriales</taxon>
        <taxon>Peptococcaceae</taxon>
        <taxon>Desulforamulus</taxon>
    </lineage>
</organism>
<keyword evidence="14" id="KW-1185">Reference proteome</keyword>
<dbReference type="OrthoDB" id="9810236at2"/>
<dbReference type="PROSITE" id="PS51643">
    <property type="entry name" value="HD_CAS3"/>
    <property type="match status" value="1"/>
</dbReference>
<evidence type="ECO:0000259" key="12">
    <source>
        <dbReference type="PROSITE" id="PS51643"/>
    </source>
</evidence>
<proteinExistence type="inferred from homology"/>
<evidence type="ECO:0000313" key="14">
    <source>
        <dbReference type="Proteomes" id="UP000001556"/>
    </source>
</evidence>
<dbReference type="GO" id="GO:0051607">
    <property type="term" value="P:defense response to virus"/>
    <property type="evidence" value="ECO:0007669"/>
    <property type="project" value="UniProtKB-KW"/>
</dbReference>
<dbReference type="AlphaFoldDB" id="A4J1Y0"/>
<dbReference type="KEGG" id="drm:Dred_0539"/>
<sequence>MTEQLKSHPHLFLHQHIEQVNQATKAIRDWHTTDTITNDIKLLLGHLAKYHDLGKGTPAFQEYIENPEGYQGDPQEKAHSTLSLLLTLAIARQQSWEELHTLVIAAAVAGHHSRLPTIPEKKIGGVCCPQWDIDGFAGGEKASLLKRQLASIDFPALEQETKVEFGSYGLAQALQSDPAKSLREMKRFLITRIYGIFASLSLEEALRLRMKAQLLYSVLLEADKALLAVSSPEVYLNREVRHWQSRWVEDKIGKPPETSINQLRQRARQGVIAALEAKNTNLYSLTAPTGCGKTMLAATWALKLRERVTEGQAPPKIIIVLPFLSVIDQTAREYARLLSHSGQETDGRWLIQSHSLADRHYARGLEDEDGRFFIDTWRSEIIITTYDQFLMSLLDPRAKYQMRFHNLCDAMIIMDEVQALPCKLWQTLEKVFQALASEGNSRLLLMSATLPPFMKEALPLLPDYQGYFTLFNRYTLQLRLQESQTLDNFCEEMSDRLIGWLECSNRILITLNTRHSARRVRDFLSQSWPAEYGDVPLFFISADVTPKDRLEIVKQIKQGKPCVVVSTQCIEAGVDIDMDRVIRDFGPLDSIIQIAGRCNREGLRAQGVVEVVDLINEQDKRYSEMIYDTTHLQITRKILADKQEIQEKEIITLSTQYFKDLTEQKDTGYNHLIRFAKWQEDTPVKELLRGKERLQIDFLVLEQDAELRDEMQIVGRIKDRWERREAWRKLSGRIALVSVSIFAQPGFHPEQIADEFMGSWWVVREGYYNSKQGLLIEGETMIL</sequence>
<dbReference type="Gene3D" id="3.40.50.300">
    <property type="entry name" value="P-loop containing nucleotide triphosphate hydrolases"/>
    <property type="match status" value="2"/>
</dbReference>
<dbReference type="Pfam" id="PF00270">
    <property type="entry name" value="DEAD"/>
    <property type="match status" value="1"/>
</dbReference>
<dbReference type="EMBL" id="CP000612">
    <property type="protein sequence ID" value="ABO49083.1"/>
    <property type="molecule type" value="Genomic_DNA"/>
</dbReference>
<dbReference type="SMART" id="SM00490">
    <property type="entry name" value="HELICc"/>
    <property type="match status" value="1"/>
</dbReference>
<dbReference type="InterPro" id="IPR001650">
    <property type="entry name" value="Helicase_C-like"/>
</dbReference>
<accession>A4J1Y0</accession>
<dbReference type="InterPro" id="IPR050547">
    <property type="entry name" value="DEAD_box_RNA_helicases"/>
</dbReference>
<evidence type="ECO:0000256" key="1">
    <source>
        <dbReference type="ARBA" id="ARBA00006847"/>
    </source>
</evidence>
<dbReference type="NCBIfam" id="TIGR01596">
    <property type="entry name" value="cas3_HD"/>
    <property type="match status" value="1"/>
</dbReference>
<feature type="domain" description="Helicase C-terminal" evidence="11">
    <location>
        <begin position="493"/>
        <end position="651"/>
    </location>
</feature>
<dbReference type="RefSeq" id="WP_011876920.1">
    <property type="nucleotide sequence ID" value="NC_009253.1"/>
</dbReference>
<reference evidence="13 14" key="1">
    <citation type="submission" date="2007-03" db="EMBL/GenBank/DDBJ databases">
        <title>Complete sequence of Desulfotomaculum reducens MI-1.</title>
        <authorList>
            <consortium name="US DOE Joint Genome Institute"/>
            <person name="Copeland A."/>
            <person name="Lucas S."/>
            <person name="Lapidus A."/>
            <person name="Barry K."/>
            <person name="Detter J.C."/>
            <person name="Glavina del Rio T."/>
            <person name="Hammon N."/>
            <person name="Israni S."/>
            <person name="Dalin E."/>
            <person name="Tice H."/>
            <person name="Pitluck S."/>
            <person name="Sims D."/>
            <person name="Brettin T."/>
            <person name="Bruce D."/>
            <person name="Han C."/>
            <person name="Tapia R."/>
            <person name="Schmutz J."/>
            <person name="Larimer F."/>
            <person name="Land M."/>
            <person name="Hauser L."/>
            <person name="Kyrpides N."/>
            <person name="Kim E."/>
            <person name="Tebo B.M."/>
            <person name="Richardson P."/>
        </authorList>
    </citation>
    <scope>NUCLEOTIDE SEQUENCE [LARGE SCALE GENOMIC DNA]</scope>
    <source>
        <strain evidence="13 14">MI-1</strain>
    </source>
</reference>